<proteinExistence type="predicted"/>
<sequence length="92" mass="10405">MNQGSTALSLKMIILSFKRKLAPTVTIAKLAVLHEYRSVLAQASFGRTDPVKWHRDWTTSYTKALAYRIIEVQDEIATIAFLQVIGTRMLPI</sequence>
<protein>
    <submittedName>
        <fullName evidence="1">Uncharacterized protein</fullName>
    </submittedName>
</protein>
<name>A0A9X0DF44_9HELO</name>
<accession>A0A9X0DF44</accession>
<keyword evidence="2" id="KW-1185">Reference proteome</keyword>
<dbReference type="Proteomes" id="UP001152300">
    <property type="component" value="Unassembled WGS sequence"/>
</dbReference>
<organism evidence="1 2">
    <name type="scientific">Sclerotinia nivalis</name>
    <dbReference type="NCBI Taxonomy" id="352851"/>
    <lineage>
        <taxon>Eukaryota</taxon>
        <taxon>Fungi</taxon>
        <taxon>Dikarya</taxon>
        <taxon>Ascomycota</taxon>
        <taxon>Pezizomycotina</taxon>
        <taxon>Leotiomycetes</taxon>
        <taxon>Helotiales</taxon>
        <taxon>Sclerotiniaceae</taxon>
        <taxon>Sclerotinia</taxon>
    </lineage>
</organism>
<gene>
    <name evidence="1" type="ORF">OCU04_012676</name>
</gene>
<reference evidence="1" key="1">
    <citation type="submission" date="2022-11" db="EMBL/GenBank/DDBJ databases">
        <title>Genome Resource of Sclerotinia nivalis Strain SnTB1, a Plant Pathogen Isolated from American Ginseng.</title>
        <authorList>
            <person name="Fan S."/>
        </authorList>
    </citation>
    <scope>NUCLEOTIDE SEQUENCE</scope>
    <source>
        <strain evidence="1">SnTB1</strain>
    </source>
</reference>
<comment type="caution">
    <text evidence="1">The sequence shown here is derived from an EMBL/GenBank/DDBJ whole genome shotgun (WGS) entry which is preliminary data.</text>
</comment>
<evidence type="ECO:0000313" key="2">
    <source>
        <dbReference type="Proteomes" id="UP001152300"/>
    </source>
</evidence>
<dbReference type="EMBL" id="JAPEIS010000016">
    <property type="protein sequence ID" value="KAJ8058488.1"/>
    <property type="molecule type" value="Genomic_DNA"/>
</dbReference>
<dbReference type="AlphaFoldDB" id="A0A9X0DF44"/>
<evidence type="ECO:0000313" key="1">
    <source>
        <dbReference type="EMBL" id="KAJ8058488.1"/>
    </source>
</evidence>